<protein>
    <recommendedName>
        <fullName evidence="6">GPI anchored protein</fullName>
    </recommendedName>
</protein>
<name>A0A024SAT7_HYPJR</name>
<evidence type="ECO:0000256" key="1">
    <source>
        <dbReference type="SAM" id="MobiDB-lite"/>
    </source>
</evidence>
<gene>
    <name evidence="4" type="ORF">M419DRAFT_78431</name>
</gene>
<evidence type="ECO:0008006" key="6">
    <source>
        <dbReference type="Google" id="ProtNLM"/>
    </source>
</evidence>
<feature type="region of interest" description="Disordered" evidence="1">
    <location>
        <begin position="152"/>
        <end position="173"/>
    </location>
</feature>
<feature type="transmembrane region" description="Helical" evidence="2">
    <location>
        <begin position="200"/>
        <end position="220"/>
    </location>
</feature>
<keyword evidence="2" id="KW-1133">Transmembrane helix</keyword>
<dbReference type="KEGG" id="trr:M419DRAFT_78431"/>
<dbReference type="Proteomes" id="UP000024376">
    <property type="component" value="Unassembled WGS sequence"/>
</dbReference>
<dbReference type="OrthoDB" id="5103851at2759"/>
<feature type="compositionally biased region" description="Low complexity" evidence="1">
    <location>
        <begin position="152"/>
        <end position="169"/>
    </location>
</feature>
<keyword evidence="2" id="KW-0472">Membrane</keyword>
<keyword evidence="2" id="KW-0812">Transmembrane</keyword>
<evidence type="ECO:0000256" key="3">
    <source>
        <dbReference type="SAM" id="SignalP"/>
    </source>
</evidence>
<evidence type="ECO:0000313" key="4">
    <source>
        <dbReference type="EMBL" id="ETS02445.1"/>
    </source>
</evidence>
<reference evidence="5" key="1">
    <citation type="journal article" date="2013" name="Ind. Biotechnol.">
        <title>Comparative genomics analysis of Trichoderma reesei strains.</title>
        <authorList>
            <person name="Koike H."/>
            <person name="Aerts A."/>
            <person name="LaButti K."/>
            <person name="Grigoriev I.V."/>
            <person name="Baker S.E."/>
        </authorList>
    </citation>
    <scope>NUCLEOTIDE SEQUENCE [LARGE SCALE GENOMIC DNA]</scope>
    <source>
        <strain evidence="5">ATCC 56765 / BCRC 32924 / NRRL 11460 / Rut C-30</strain>
    </source>
</reference>
<proteinExistence type="predicted"/>
<organism evidence="4 5">
    <name type="scientific">Hypocrea jecorina (strain ATCC 56765 / BCRC 32924 / NRRL 11460 / Rut C-30)</name>
    <name type="common">Trichoderma reesei</name>
    <dbReference type="NCBI Taxonomy" id="1344414"/>
    <lineage>
        <taxon>Eukaryota</taxon>
        <taxon>Fungi</taxon>
        <taxon>Dikarya</taxon>
        <taxon>Ascomycota</taxon>
        <taxon>Pezizomycotina</taxon>
        <taxon>Sordariomycetes</taxon>
        <taxon>Hypocreomycetidae</taxon>
        <taxon>Hypocreales</taxon>
        <taxon>Hypocreaceae</taxon>
        <taxon>Trichoderma</taxon>
    </lineage>
</organism>
<dbReference type="AlphaFoldDB" id="A0A024SAT7"/>
<sequence length="221" mass="21782">MAAPKMTMALASLLLSGAFAHTSQPASQSIVSVETQQLGTTTSNGILLYSVNYCTVFQTTECGVGLATATEAVSVAAESSAGYSAPVDSITQAVSSATSAVEASTAPGEPKPTMVWSDAATVVSQPTATVYSVTDSIGSSAETNSVLAATASEATSSGAPSASGSVTASEQSNATSILTHTSASGSMTAPAAPDRTNAGIVLEAFTGVAFGTVAMVMALFM</sequence>
<feature type="chain" id="PRO_5001534165" description="GPI anchored protein" evidence="3">
    <location>
        <begin position="21"/>
        <end position="221"/>
    </location>
</feature>
<evidence type="ECO:0000313" key="5">
    <source>
        <dbReference type="Proteomes" id="UP000024376"/>
    </source>
</evidence>
<evidence type="ECO:0000256" key="2">
    <source>
        <dbReference type="SAM" id="Phobius"/>
    </source>
</evidence>
<dbReference type="EMBL" id="KI911145">
    <property type="protein sequence ID" value="ETS02445.1"/>
    <property type="molecule type" value="Genomic_DNA"/>
</dbReference>
<accession>A0A024SAT7</accession>
<feature type="signal peptide" evidence="3">
    <location>
        <begin position="1"/>
        <end position="20"/>
    </location>
</feature>
<keyword evidence="3" id="KW-0732">Signal</keyword>
<dbReference type="HOGENOM" id="CLU_1277770_0_0_1"/>